<keyword evidence="1" id="KW-1133">Transmembrane helix</keyword>
<keyword evidence="3" id="KW-1185">Reference proteome</keyword>
<dbReference type="Proteomes" id="UP001595693">
    <property type="component" value="Unassembled WGS sequence"/>
</dbReference>
<organism evidence="2 3">
    <name type="scientific">Acidovorax facilis</name>
    <dbReference type="NCBI Taxonomy" id="12917"/>
    <lineage>
        <taxon>Bacteria</taxon>
        <taxon>Pseudomonadati</taxon>
        <taxon>Pseudomonadota</taxon>
        <taxon>Betaproteobacteria</taxon>
        <taxon>Burkholderiales</taxon>
        <taxon>Comamonadaceae</taxon>
        <taxon>Acidovorax</taxon>
    </lineage>
</organism>
<gene>
    <name evidence="2" type="ORF">ACFOW3_25410</name>
</gene>
<keyword evidence="1" id="KW-0472">Membrane</keyword>
<evidence type="ECO:0000313" key="3">
    <source>
        <dbReference type="Proteomes" id="UP001595693"/>
    </source>
</evidence>
<protein>
    <submittedName>
        <fullName evidence="2">Uncharacterized protein</fullName>
    </submittedName>
</protein>
<evidence type="ECO:0000313" key="2">
    <source>
        <dbReference type="EMBL" id="MFC3937961.1"/>
    </source>
</evidence>
<comment type="caution">
    <text evidence="2">The sequence shown here is derived from an EMBL/GenBank/DDBJ whole genome shotgun (WGS) entry which is preliminary data.</text>
</comment>
<feature type="transmembrane region" description="Helical" evidence="1">
    <location>
        <begin position="6"/>
        <end position="29"/>
    </location>
</feature>
<dbReference type="RefSeq" id="WP_055396302.1">
    <property type="nucleotide sequence ID" value="NZ_JAMXAX010000163.1"/>
</dbReference>
<evidence type="ECO:0000256" key="1">
    <source>
        <dbReference type="SAM" id="Phobius"/>
    </source>
</evidence>
<sequence>MELGWEWILSVVAGSAGGGALVLIAGYLGKAQLSHWLTKDLEALKAQHQRDLEAYKISLIAEAERAKASQEVRKAMAVKIAEKKFAALDVLHRALDPQAMQLLSLIQLAPTLDRLDVAQRSGKLAERCGEFSAAARMAAPFLPIEEAKFLSDYASSIAQILVRLGSDQLDTGPESLALHVKQVMGTQIAADKIVRAHLDAMLAMT</sequence>
<accession>A0ABV8DHC8</accession>
<proteinExistence type="predicted"/>
<reference evidence="3" key="1">
    <citation type="journal article" date="2019" name="Int. J. Syst. Evol. Microbiol.">
        <title>The Global Catalogue of Microorganisms (GCM) 10K type strain sequencing project: providing services to taxonomists for standard genome sequencing and annotation.</title>
        <authorList>
            <consortium name="The Broad Institute Genomics Platform"/>
            <consortium name="The Broad Institute Genome Sequencing Center for Infectious Disease"/>
            <person name="Wu L."/>
            <person name="Ma J."/>
        </authorList>
    </citation>
    <scope>NUCLEOTIDE SEQUENCE [LARGE SCALE GENOMIC DNA]</scope>
    <source>
        <strain evidence="3">CCUG 2113</strain>
    </source>
</reference>
<name>A0ABV8DHC8_9BURK</name>
<dbReference type="EMBL" id="JBHSAJ010000155">
    <property type="protein sequence ID" value="MFC3937961.1"/>
    <property type="molecule type" value="Genomic_DNA"/>
</dbReference>
<keyword evidence="1" id="KW-0812">Transmembrane</keyword>